<organism evidence="1 2">
    <name type="scientific">Dentiscutata heterogama</name>
    <dbReference type="NCBI Taxonomy" id="1316150"/>
    <lineage>
        <taxon>Eukaryota</taxon>
        <taxon>Fungi</taxon>
        <taxon>Fungi incertae sedis</taxon>
        <taxon>Mucoromycota</taxon>
        <taxon>Glomeromycotina</taxon>
        <taxon>Glomeromycetes</taxon>
        <taxon>Diversisporales</taxon>
        <taxon>Gigasporaceae</taxon>
        <taxon>Dentiscutata</taxon>
    </lineage>
</organism>
<evidence type="ECO:0000313" key="1">
    <source>
        <dbReference type="EMBL" id="CAG8483278.1"/>
    </source>
</evidence>
<accession>A0ACA9KP21</accession>
<dbReference type="EMBL" id="CAJVPU010001542">
    <property type="protein sequence ID" value="CAG8483278.1"/>
    <property type="molecule type" value="Genomic_DNA"/>
</dbReference>
<keyword evidence="2" id="KW-1185">Reference proteome</keyword>
<evidence type="ECO:0000313" key="2">
    <source>
        <dbReference type="Proteomes" id="UP000789702"/>
    </source>
</evidence>
<gene>
    <name evidence="1" type="ORF">DHETER_LOCUS2220</name>
</gene>
<protein>
    <submittedName>
        <fullName evidence="1">5007_t:CDS:1</fullName>
    </submittedName>
</protein>
<proteinExistence type="predicted"/>
<dbReference type="Proteomes" id="UP000789702">
    <property type="component" value="Unassembled WGS sequence"/>
</dbReference>
<comment type="caution">
    <text evidence="1">The sequence shown here is derived from an EMBL/GenBank/DDBJ whole genome shotgun (WGS) entry which is preliminary data.</text>
</comment>
<sequence>MRQLISLIVFLVLSLVVGENGFIHAYSGIWSSTGQSLTSYKSLEKRMNNVVGQSNRDIIKASITTSYDAHPTIHRATLKKASTGSSASKSNMLININKKISSSNAPSPTTTKRAFPENKVDDYVRARAVSPDIPLPNLQPNSQSNSQSNNQPSSQSNTQSDNTPQNNNNPDTSSKSSDTSQTNNKPNTPSTSSDTSQNNNQPDTSSKSSDTSQSNNQQSNSNSKDTPIDISPTDSTDTSNGKNSAPLIDEPTDPPTNDKSQTDNTSTNQQNSQPDKSQSDNTSTNQQNSQPDKSSPIDTSPSGTSDSSSPSGNSIPLPDIPVPSSSSDSNSQPDQPVRAVSQAADPSTPNATPDSSSQSGNSIPLPNIPIPSSSSDSNSQPDQPVRAVSQAADPSTPNATPDPNSSSQPQNTPAISLPDIPIPSSQPDPSAPPDQPVRAVSQAPQPQDTQNQNIPMPSLAIPNQPSPDPSTPPNQPVRAVSQPNQVQNPTPAPNSNPSNVIPPPLNPTPAPNANPSAVAPNANPSAAPPNSPNPTAAPDSPQAAFATPIVTVVPVNSNSPNGASQTITLVPTSEVLTSVVPTVATILNSKSSYQLTTYSVTNLITTSYLAPKPMGSYTPEGSSISKPSNTGSGLDFSDTSHIIGPILGAITAAVSIMFIAALVIIRRKKSAKEGHFKLDEFDYDEFDVNNMLQSPEMAHMDSYNDAIDPYYNTIDIESTSSSNGGSGAVGMLIDVPTPTTPTPSYDGRSRFTEKF</sequence>
<name>A0ACA9KP21_9GLOM</name>
<reference evidence="1" key="1">
    <citation type="submission" date="2021-06" db="EMBL/GenBank/DDBJ databases">
        <authorList>
            <person name="Kallberg Y."/>
            <person name="Tangrot J."/>
            <person name="Rosling A."/>
        </authorList>
    </citation>
    <scope>NUCLEOTIDE SEQUENCE</scope>
    <source>
        <strain evidence="1">IL203A</strain>
    </source>
</reference>